<dbReference type="OrthoDB" id="849114at2"/>
<dbReference type="RefSeq" id="WP_090627992.1">
    <property type="nucleotide sequence ID" value="NZ_FOQO01000007.1"/>
</dbReference>
<evidence type="ECO:0000313" key="2">
    <source>
        <dbReference type="EMBL" id="SFJ01982.1"/>
    </source>
</evidence>
<feature type="signal peptide" evidence="1">
    <location>
        <begin position="1"/>
        <end position="20"/>
    </location>
</feature>
<gene>
    <name evidence="2" type="ORF">SAMN05444682_10736</name>
</gene>
<dbReference type="Gene3D" id="2.50.20.10">
    <property type="entry name" value="Lipoprotein localisation LolA/LolB/LppX"/>
    <property type="match status" value="1"/>
</dbReference>
<dbReference type="EMBL" id="FOQO01000007">
    <property type="protein sequence ID" value="SFJ01982.1"/>
    <property type="molecule type" value="Genomic_DNA"/>
</dbReference>
<keyword evidence="3" id="KW-1185">Reference proteome</keyword>
<dbReference type="STRING" id="1477437.SAMN05444682_10736"/>
<keyword evidence="1" id="KW-0732">Signal</keyword>
<dbReference type="Proteomes" id="UP000198670">
    <property type="component" value="Unassembled WGS sequence"/>
</dbReference>
<name>A0A1I3MYI9_9SPHI</name>
<proteinExistence type="predicted"/>
<protein>
    <recommendedName>
        <fullName evidence="4">DUF4292 domain-containing protein</fullName>
    </recommendedName>
</protein>
<dbReference type="Pfam" id="PF14125">
    <property type="entry name" value="DUF4292"/>
    <property type="match status" value="1"/>
</dbReference>
<accession>A0A1I3MYI9</accession>
<dbReference type="PROSITE" id="PS51257">
    <property type="entry name" value="PROKAR_LIPOPROTEIN"/>
    <property type="match status" value="1"/>
</dbReference>
<dbReference type="InterPro" id="IPR025634">
    <property type="entry name" value="DUF4292"/>
</dbReference>
<evidence type="ECO:0000313" key="3">
    <source>
        <dbReference type="Proteomes" id="UP000198670"/>
    </source>
</evidence>
<feature type="chain" id="PRO_5011510045" description="DUF4292 domain-containing protein" evidence="1">
    <location>
        <begin position="21"/>
        <end position="262"/>
    </location>
</feature>
<evidence type="ECO:0000256" key="1">
    <source>
        <dbReference type="SAM" id="SignalP"/>
    </source>
</evidence>
<evidence type="ECO:0008006" key="4">
    <source>
        <dbReference type="Google" id="ProtNLM"/>
    </source>
</evidence>
<dbReference type="AlphaFoldDB" id="A0A1I3MYI9"/>
<reference evidence="2 3" key="1">
    <citation type="submission" date="2016-10" db="EMBL/GenBank/DDBJ databases">
        <authorList>
            <person name="de Groot N.N."/>
        </authorList>
    </citation>
    <scope>NUCLEOTIDE SEQUENCE [LARGE SCALE GENOMIC DNA]</scope>
    <source>
        <strain evidence="2 3">RK1</strain>
    </source>
</reference>
<organism evidence="2 3">
    <name type="scientific">Parapedobacter indicus</name>
    <dbReference type="NCBI Taxonomy" id="1477437"/>
    <lineage>
        <taxon>Bacteria</taxon>
        <taxon>Pseudomonadati</taxon>
        <taxon>Bacteroidota</taxon>
        <taxon>Sphingobacteriia</taxon>
        <taxon>Sphingobacteriales</taxon>
        <taxon>Sphingobacteriaceae</taxon>
        <taxon>Parapedobacter</taxon>
    </lineage>
</organism>
<sequence length="262" mass="30105">MRGNLLIKAVFLGMSLVAVFSCSSKKTTVSADAIEKEVSRAERLRTLRQVETHQLYFTTFSGRAKSEIAINRDNYDVTTNVRIERDKAIWISVTALMGIEAGRVLITPDSVKIINRLQAAYVSKPFEYLHNFTNDELDFSSLQQLLVGNVLHQTIAKGSEIWSNDRGYFLRGQRNDLQYSVQLDTSYRPTFTVLNDTIRNQRIEAYYTDYQSSAGQTFPNHVKISIIAAGFKLQSETRYNRMIYDETLDMPFRIPARYKEIQ</sequence>